<name>A0ABT4TS78_9ACTN</name>
<dbReference type="SMART" id="SM00422">
    <property type="entry name" value="HTH_MERR"/>
    <property type="match status" value="1"/>
</dbReference>
<dbReference type="CDD" id="cd01282">
    <property type="entry name" value="HTH_MerR-like_sg3"/>
    <property type="match status" value="1"/>
</dbReference>
<accession>A0ABT4TS78</accession>
<dbReference type="Pfam" id="PF13411">
    <property type="entry name" value="MerR_1"/>
    <property type="match status" value="1"/>
</dbReference>
<evidence type="ECO:0000259" key="5">
    <source>
        <dbReference type="PROSITE" id="PS50937"/>
    </source>
</evidence>
<dbReference type="EMBL" id="JAQFWP010000057">
    <property type="protein sequence ID" value="MDA2807549.1"/>
    <property type="molecule type" value="Genomic_DNA"/>
</dbReference>
<reference evidence="6" key="1">
    <citation type="submission" date="2023-01" db="EMBL/GenBank/DDBJ databases">
        <title>Draft genome sequence of Nocardiopsis sp. LSu2-4 isolated from halophytes.</title>
        <authorList>
            <person name="Duangmal K."/>
            <person name="Chantavorakit T."/>
        </authorList>
    </citation>
    <scope>NUCLEOTIDE SEQUENCE</scope>
    <source>
        <strain evidence="6">LSu2-4</strain>
    </source>
</reference>
<keyword evidence="2" id="KW-0805">Transcription regulation</keyword>
<keyword evidence="1" id="KW-0678">Repressor</keyword>
<gene>
    <name evidence="6" type="ORF">O4U47_23775</name>
</gene>
<dbReference type="Gene3D" id="1.10.1660.10">
    <property type="match status" value="1"/>
</dbReference>
<dbReference type="Proteomes" id="UP001165685">
    <property type="component" value="Unassembled WGS sequence"/>
</dbReference>
<sequence>MRIGELSDRTGASPRSLRYYEQQGLIESHRSGNGWRGYDEEAVRRVRNIRMLLDSGLTVADLLPLAPCLGLDLDPEHCHRALEIYRRRLGELDRRISDLNGHRDRLVRRLGGA</sequence>
<evidence type="ECO:0000256" key="4">
    <source>
        <dbReference type="ARBA" id="ARBA00023163"/>
    </source>
</evidence>
<dbReference type="InterPro" id="IPR047057">
    <property type="entry name" value="MerR_fam"/>
</dbReference>
<dbReference type="PANTHER" id="PTHR30204:SF69">
    <property type="entry name" value="MERR-FAMILY TRANSCRIPTIONAL REGULATOR"/>
    <property type="match status" value="1"/>
</dbReference>
<dbReference type="InterPro" id="IPR000551">
    <property type="entry name" value="MerR-type_HTH_dom"/>
</dbReference>
<evidence type="ECO:0000313" key="6">
    <source>
        <dbReference type="EMBL" id="MDA2807549.1"/>
    </source>
</evidence>
<dbReference type="SUPFAM" id="SSF46955">
    <property type="entry name" value="Putative DNA-binding domain"/>
    <property type="match status" value="1"/>
</dbReference>
<evidence type="ECO:0000313" key="7">
    <source>
        <dbReference type="Proteomes" id="UP001165685"/>
    </source>
</evidence>
<proteinExistence type="predicted"/>
<keyword evidence="7" id="KW-1185">Reference proteome</keyword>
<dbReference type="PROSITE" id="PS50937">
    <property type="entry name" value="HTH_MERR_2"/>
    <property type="match status" value="1"/>
</dbReference>
<keyword evidence="4" id="KW-0804">Transcription</keyword>
<dbReference type="PRINTS" id="PR00040">
    <property type="entry name" value="HTHMERR"/>
</dbReference>
<evidence type="ECO:0000256" key="1">
    <source>
        <dbReference type="ARBA" id="ARBA00022491"/>
    </source>
</evidence>
<dbReference type="RefSeq" id="WP_270680176.1">
    <property type="nucleotide sequence ID" value="NZ_JAQFWP010000057.1"/>
</dbReference>
<organism evidence="6 7">
    <name type="scientific">Nocardiopsis suaedae</name>
    <dbReference type="NCBI Taxonomy" id="3018444"/>
    <lineage>
        <taxon>Bacteria</taxon>
        <taxon>Bacillati</taxon>
        <taxon>Actinomycetota</taxon>
        <taxon>Actinomycetes</taxon>
        <taxon>Streptosporangiales</taxon>
        <taxon>Nocardiopsidaceae</taxon>
        <taxon>Nocardiopsis</taxon>
    </lineage>
</organism>
<evidence type="ECO:0000256" key="3">
    <source>
        <dbReference type="ARBA" id="ARBA00023125"/>
    </source>
</evidence>
<evidence type="ECO:0000256" key="2">
    <source>
        <dbReference type="ARBA" id="ARBA00023015"/>
    </source>
</evidence>
<keyword evidence="3" id="KW-0238">DNA-binding</keyword>
<dbReference type="PANTHER" id="PTHR30204">
    <property type="entry name" value="REDOX-CYCLING DRUG-SENSING TRANSCRIPTIONAL ACTIVATOR SOXR"/>
    <property type="match status" value="1"/>
</dbReference>
<dbReference type="InterPro" id="IPR009061">
    <property type="entry name" value="DNA-bd_dom_put_sf"/>
</dbReference>
<feature type="domain" description="HTH merR-type" evidence="5">
    <location>
        <begin position="1"/>
        <end position="68"/>
    </location>
</feature>
<protein>
    <submittedName>
        <fullName evidence="6">MerR family transcriptional regulator</fullName>
    </submittedName>
</protein>
<comment type="caution">
    <text evidence="6">The sequence shown here is derived from an EMBL/GenBank/DDBJ whole genome shotgun (WGS) entry which is preliminary data.</text>
</comment>